<sequence length="116" mass="12862">MAYELSGNENFFTPATMEVDMTQAMKVMTAVTYWGRRKLWIKIKLLRIPADLNAPKVLLIISNVPKEWRAMSLGKSTAQGSTSTTGRALTSVLHQNYSQSSNDEQLVPGGGELLRC</sequence>
<organism evidence="1 2">
    <name type="scientific">Penstemon davidsonii</name>
    <dbReference type="NCBI Taxonomy" id="160366"/>
    <lineage>
        <taxon>Eukaryota</taxon>
        <taxon>Viridiplantae</taxon>
        <taxon>Streptophyta</taxon>
        <taxon>Embryophyta</taxon>
        <taxon>Tracheophyta</taxon>
        <taxon>Spermatophyta</taxon>
        <taxon>Magnoliopsida</taxon>
        <taxon>eudicotyledons</taxon>
        <taxon>Gunneridae</taxon>
        <taxon>Pentapetalae</taxon>
        <taxon>asterids</taxon>
        <taxon>lamiids</taxon>
        <taxon>Lamiales</taxon>
        <taxon>Plantaginaceae</taxon>
        <taxon>Cheloneae</taxon>
        <taxon>Penstemon</taxon>
    </lineage>
</organism>
<gene>
    <name evidence="1" type="ORF">RD792_000853</name>
</gene>
<keyword evidence="2" id="KW-1185">Reference proteome</keyword>
<name>A0ABR0DMU8_9LAMI</name>
<reference evidence="1 2" key="1">
    <citation type="journal article" date="2023" name="bioRxiv">
        <title>Genome report: Whole genome sequence and annotation of Penstemon davidsonii.</title>
        <authorList>
            <person name="Ostevik K.L."/>
            <person name="Alabady M."/>
            <person name="Zhang M."/>
            <person name="Rausher M.D."/>
        </authorList>
    </citation>
    <scope>NUCLEOTIDE SEQUENCE [LARGE SCALE GENOMIC DNA]</scope>
    <source>
        <strain evidence="1">DNT005</strain>
        <tissue evidence="1">Whole leaf</tissue>
    </source>
</reference>
<evidence type="ECO:0000313" key="1">
    <source>
        <dbReference type="EMBL" id="KAK4490196.1"/>
    </source>
</evidence>
<evidence type="ECO:0000313" key="2">
    <source>
        <dbReference type="Proteomes" id="UP001291926"/>
    </source>
</evidence>
<dbReference type="EMBL" id="JAYDYQ010001087">
    <property type="protein sequence ID" value="KAK4490196.1"/>
    <property type="molecule type" value="Genomic_DNA"/>
</dbReference>
<accession>A0ABR0DMU8</accession>
<protein>
    <submittedName>
        <fullName evidence="1">Uncharacterized protein</fullName>
    </submittedName>
</protein>
<proteinExistence type="predicted"/>
<comment type="caution">
    <text evidence="1">The sequence shown here is derived from an EMBL/GenBank/DDBJ whole genome shotgun (WGS) entry which is preliminary data.</text>
</comment>
<dbReference type="Proteomes" id="UP001291926">
    <property type="component" value="Unassembled WGS sequence"/>
</dbReference>